<dbReference type="GeneID" id="130470090"/>
<feature type="compositionally biased region" description="Gly residues" evidence="1">
    <location>
        <begin position="275"/>
        <end position="295"/>
    </location>
</feature>
<dbReference type="Proteomes" id="UP000813463">
    <property type="component" value="Chromosome 3"/>
</dbReference>
<organism evidence="2 3">
    <name type="scientific">Spinacia oleracea</name>
    <name type="common">Spinach</name>
    <dbReference type="NCBI Taxonomy" id="3562"/>
    <lineage>
        <taxon>Eukaryota</taxon>
        <taxon>Viridiplantae</taxon>
        <taxon>Streptophyta</taxon>
        <taxon>Embryophyta</taxon>
        <taxon>Tracheophyta</taxon>
        <taxon>Spermatophyta</taxon>
        <taxon>Magnoliopsida</taxon>
        <taxon>eudicotyledons</taxon>
        <taxon>Gunneridae</taxon>
        <taxon>Pentapetalae</taxon>
        <taxon>Caryophyllales</taxon>
        <taxon>Chenopodiaceae</taxon>
        <taxon>Chenopodioideae</taxon>
        <taxon>Anserineae</taxon>
        <taxon>Spinacia</taxon>
    </lineage>
</organism>
<feature type="region of interest" description="Disordered" evidence="1">
    <location>
        <begin position="233"/>
        <end position="295"/>
    </location>
</feature>
<evidence type="ECO:0000313" key="2">
    <source>
        <dbReference type="Proteomes" id="UP000813463"/>
    </source>
</evidence>
<reference evidence="3" key="2">
    <citation type="submission" date="2025-08" db="UniProtKB">
        <authorList>
            <consortium name="RefSeq"/>
        </authorList>
    </citation>
    <scope>IDENTIFICATION</scope>
    <source>
        <tissue evidence="3">Leaf</tissue>
    </source>
</reference>
<name>A0ABM3RJ58_SPIOL</name>
<sequence>MAGGDDGIPPPTHTTIVNAYHLALNVTNGKAFIPLILDVDNVQYAPWATLFRNTAKVYIVLDHIDPKVKKPSDMDDDLWDRLDAIVLQWLYDTISKDLLLKVLDDNATAFETWNLIRKIFQDNKGTRVVLLENQFGNVRLENYPSLDDYCQALKNITDKRATMGHPVSEERLVLQLVGKLDAEYRTIATIIRQTNPLPSFEEACSTLDLDMMGRLTEDDGSENTSTTLLVASNTAQPSTHSQPSLTHGGGGVGRGGSGKAGGGKHHKGNNKNYSRGGGSGSNNNSGGNGQGKGQQ</sequence>
<evidence type="ECO:0008006" key="4">
    <source>
        <dbReference type="Google" id="ProtNLM"/>
    </source>
</evidence>
<evidence type="ECO:0000313" key="3">
    <source>
        <dbReference type="RefSeq" id="XP_056695648.1"/>
    </source>
</evidence>
<dbReference type="Pfam" id="PF14223">
    <property type="entry name" value="Retrotran_gag_2"/>
    <property type="match status" value="1"/>
</dbReference>
<dbReference type="PANTHER" id="PTHR47481">
    <property type="match status" value="1"/>
</dbReference>
<reference evidence="2" key="1">
    <citation type="journal article" date="2021" name="Nat. Commun.">
        <title>Genomic analyses provide insights into spinach domestication and the genetic basis of agronomic traits.</title>
        <authorList>
            <person name="Cai X."/>
            <person name="Sun X."/>
            <person name="Xu C."/>
            <person name="Sun H."/>
            <person name="Wang X."/>
            <person name="Ge C."/>
            <person name="Zhang Z."/>
            <person name="Wang Q."/>
            <person name="Fei Z."/>
            <person name="Jiao C."/>
            <person name="Wang Q."/>
        </authorList>
    </citation>
    <scope>NUCLEOTIDE SEQUENCE [LARGE SCALE GENOMIC DNA]</scope>
    <source>
        <strain evidence="2">cv. Varoflay</strain>
    </source>
</reference>
<protein>
    <recommendedName>
        <fullName evidence="4">Retrotransposon Copia-like N-terminal domain-containing protein</fullName>
    </recommendedName>
</protein>
<feature type="compositionally biased region" description="Polar residues" evidence="1">
    <location>
        <begin position="233"/>
        <end position="245"/>
    </location>
</feature>
<proteinExistence type="predicted"/>
<accession>A0ABM3RJ58</accession>
<evidence type="ECO:0000256" key="1">
    <source>
        <dbReference type="SAM" id="MobiDB-lite"/>
    </source>
</evidence>
<gene>
    <name evidence="3" type="primary">LOC130470090</name>
</gene>
<feature type="compositionally biased region" description="Gly residues" evidence="1">
    <location>
        <begin position="247"/>
        <end position="261"/>
    </location>
</feature>
<dbReference type="RefSeq" id="XP_056695648.1">
    <property type="nucleotide sequence ID" value="XM_056839670.1"/>
</dbReference>
<keyword evidence="2" id="KW-1185">Reference proteome</keyword>
<dbReference type="PANTHER" id="PTHR47481:SF38">
    <property type="entry name" value="POU DOMAIN, CLASS 4, TRANSCRIPTION FACTOR 1-LIKE"/>
    <property type="match status" value="1"/>
</dbReference>